<dbReference type="SUPFAM" id="SSF56672">
    <property type="entry name" value="DNA/RNA polymerases"/>
    <property type="match status" value="1"/>
</dbReference>
<protein>
    <submittedName>
        <fullName evidence="2">Retrovirus-related Pol polyprotein from transposon gypsy</fullName>
    </submittedName>
</protein>
<reference evidence="2" key="1">
    <citation type="submission" date="2020-06" db="EMBL/GenBank/DDBJ databases">
        <authorList>
            <person name="Li T."/>
            <person name="Hu X."/>
            <person name="Zhang T."/>
            <person name="Song X."/>
            <person name="Zhang H."/>
            <person name="Dai N."/>
            <person name="Sheng W."/>
            <person name="Hou X."/>
            <person name="Wei L."/>
        </authorList>
    </citation>
    <scope>NUCLEOTIDE SEQUENCE</scope>
    <source>
        <strain evidence="2">G02</strain>
        <tissue evidence="2">Leaf</tissue>
    </source>
</reference>
<dbReference type="Gene3D" id="3.30.70.270">
    <property type="match status" value="1"/>
</dbReference>
<dbReference type="PANTHER" id="PTHR24559:SF444">
    <property type="entry name" value="REVERSE TRANSCRIPTASE DOMAIN-CONTAINING PROTEIN"/>
    <property type="match status" value="1"/>
</dbReference>
<dbReference type="InterPro" id="IPR043502">
    <property type="entry name" value="DNA/RNA_pol_sf"/>
</dbReference>
<feature type="domain" description="Reverse transcriptase" evidence="1">
    <location>
        <begin position="22"/>
        <end position="130"/>
    </location>
</feature>
<accession>A0AAW2W7J4</accession>
<dbReference type="Pfam" id="PF00078">
    <property type="entry name" value="RVT_1"/>
    <property type="match status" value="1"/>
</dbReference>
<dbReference type="EMBL" id="JACGWJ010000002">
    <property type="protein sequence ID" value="KAL0437704.1"/>
    <property type="molecule type" value="Genomic_DNA"/>
</dbReference>
<dbReference type="AlphaFoldDB" id="A0AAW2W7J4"/>
<name>A0AAW2W7J4_SESRA</name>
<reference evidence="2" key="2">
    <citation type="journal article" date="2024" name="Plant">
        <title>Genomic evolution and insights into agronomic trait innovations of Sesamum species.</title>
        <authorList>
            <person name="Miao H."/>
            <person name="Wang L."/>
            <person name="Qu L."/>
            <person name="Liu H."/>
            <person name="Sun Y."/>
            <person name="Le M."/>
            <person name="Wang Q."/>
            <person name="Wei S."/>
            <person name="Zheng Y."/>
            <person name="Lin W."/>
            <person name="Duan Y."/>
            <person name="Cao H."/>
            <person name="Xiong S."/>
            <person name="Wang X."/>
            <person name="Wei L."/>
            <person name="Li C."/>
            <person name="Ma Q."/>
            <person name="Ju M."/>
            <person name="Zhao R."/>
            <person name="Li G."/>
            <person name="Mu C."/>
            <person name="Tian Q."/>
            <person name="Mei H."/>
            <person name="Zhang T."/>
            <person name="Gao T."/>
            <person name="Zhang H."/>
        </authorList>
    </citation>
    <scope>NUCLEOTIDE SEQUENCE</scope>
    <source>
        <strain evidence="2">G02</strain>
    </source>
</reference>
<comment type="caution">
    <text evidence="2">The sequence shown here is derived from an EMBL/GenBank/DDBJ whole genome shotgun (WGS) entry which is preliminary data.</text>
</comment>
<evidence type="ECO:0000313" key="2">
    <source>
        <dbReference type="EMBL" id="KAL0437704.1"/>
    </source>
</evidence>
<organism evidence="2">
    <name type="scientific">Sesamum radiatum</name>
    <name type="common">Black benniseed</name>
    <dbReference type="NCBI Taxonomy" id="300843"/>
    <lineage>
        <taxon>Eukaryota</taxon>
        <taxon>Viridiplantae</taxon>
        <taxon>Streptophyta</taxon>
        <taxon>Embryophyta</taxon>
        <taxon>Tracheophyta</taxon>
        <taxon>Spermatophyta</taxon>
        <taxon>Magnoliopsida</taxon>
        <taxon>eudicotyledons</taxon>
        <taxon>Gunneridae</taxon>
        <taxon>Pentapetalae</taxon>
        <taxon>asterids</taxon>
        <taxon>lamiids</taxon>
        <taxon>Lamiales</taxon>
        <taxon>Pedaliaceae</taxon>
        <taxon>Sesamum</taxon>
    </lineage>
</organism>
<dbReference type="Gene3D" id="3.10.10.10">
    <property type="entry name" value="HIV Type 1 Reverse Transcriptase, subunit A, domain 1"/>
    <property type="match status" value="1"/>
</dbReference>
<dbReference type="CDD" id="cd01647">
    <property type="entry name" value="RT_LTR"/>
    <property type="match status" value="1"/>
</dbReference>
<proteinExistence type="predicted"/>
<dbReference type="InterPro" id="IPR053134">
    <property type="entry name" value="RNA-dir_DNA_polymerase"/>
</dbReference>
<dbReference type="InterPro" id="IPR043128">
    <property type="entry name" value="Rev_trsase/Diguanyl_cyclase"/>
</dbReference>
<evidence type="ECO:0000259" key="1">
    <source>
        <dbReference type="Pfam" id="PF00078"/>
    </source>
</evidence>
<sequence>MPKRSLPTTTNRSTGRFHSGLRKAQHVDAYQGYNQIKLAREDQEKTSFITERCLYCYNVMPFGLKNAGTTYQRLVNKIFSEQIGRNMEVYVDDILVKSKRRRQHTEDLKECFAQFKKYWVKLNSQKCTFGVEGGNS</sequence>
<dbReference type="InterPro" id="IPR000477">
    <property type="entry name" value="RT_dom"/>
</dbReference>
<dbReference type="PANTHER" id="PTHR24559">
    <property type="entry name" value="TRANSPOSON TY3-I GAG-POL POLYPROTEIN"/>
    <property type="match status" value="1"/>
</dbReference>
<gene>
    <name evidence="2" type="ORF">Sradi_0478300</name>
</gene>